<dbReference type="EMBL" id="CAWVOK010000003">
    <property type="protein sequence ID" value="CAK8162376.1"/>
    <property type="molecule type" value="Genomic_DNA"/>
</dbReference>
<evidence type="ECO:0000256" key="1">
    <source>
        <dbReference type="ARBA" id="ARBA00006611"/>
    </source>
</evidence>
<dbReference type="CDD" id="cd01129">
    <property type="entry name" value="PulE-GspE-like"/>
    <property type="match status" value="1"/>
</dbReference>
<evidence type="ECO:0000256" key="2">
    <source>
        <dbReference type="ARBA" id="ARBA00022741"/>
    </source>
</evidence>
<dbReference type="Gene3D" id="3.30.300.160">
    <property type="entry name" value="Type II secretion system, protein E, N-terminal domain"/>
    <property type="match status" value="1"/>
</dbReference>
<dbReference type="PANTHER" id="PTHR30258:SF1">
    <property type="entry name" value="PROTEIN TRANSPORT PROTEIN HOFB HOMOLOG"/>
    <property type="match status" value="1"/>
</dbReference>
<dbReference type="RefSeq" id="WP_338363371.1">
    <property type="nucleotide sequence ID" value="NZ_CAWVOK010000003.1"/>
</dbReference>
<evidence type="ECO:0000313" key="5">
    <source>
        <dbReference type="EMBL" id="CAK8162376.1"/>
    </source>
</evidence>
<dbReference type="InterPro" id="IPR027417">
    <property type="entry name" value="P-loop_NTPase"/>
</dbReference>
<dbReference type="PANTHER" id="PTHR30258">
    <property type="entry name" value="TYPE II SECRETION SYSTEM PROTEIN GSPE-RELATED"/>
    <property type="match status" value="1"/>
</dbReference>
<dbReference type="Gene3D" id="3.30.450.90">
    <property type="match status" value="1"/>
</dbReference>
<organism evidence="5 6">
    <name type="scientific">Candidatus Xenohaliotis californiensis</name>
    <dbReference type="NCBI Taxonomy" id="84677"/>
    <lineage>
        <taxon>Bacteria</taxon>
        <taxon>Pseudomonadati</taxon>
        <taxon>Pseudomonadota</taxon>
        <taxon>Alphaproteobacteria</taxon>
        <taxon>Rickettsiales</taxon>
        <taxon>Anaplasmataceae</taxon>
        <taxon>Candidatus Xenohaliotis</taxon>
    </lineage>
</organism>
<name>A0ABM9N724_9RICK</name>
<dbReference type="Pfam" id="PF00437">
    <property type="entry name" value="T2SSE"/>
    <property type="match status" value="1"/>
</dbReference>
<keyword evidence="6" id="KW-1185">Reference proteome</keyword>
<dbReference type="InterPro" id="IPR037257">
    <property type="entry name" value="T2SS_E_N_sf"/>
</dbReference>
<dbReference type="InterPro" id="IPR001482">
    <property type="entry name" value="T2SS/T4SS_dom"/>
</dbReference>
<gene>
    <name evidence="5" type="ORF">CAXC1_120058</name>
</gene>
<comment type="similarity">
    <text evidence="1">Belongs to the GSP E family.</text>
</comment>
<sequence>MSDAENFFDSEKKIIKPIVKPSLQENIVQQDFVTKYLKENNLITNNQLKSAIRIFKKENKGKMFGEVLVELDIITSKMLKNILHSLKGISQFNLKQAMIDNEVIDKIPHTFAIQNKIIPISYTGEVLYVAIQDVYDIMRIDKTRRYFPSVQRIIPVYASEADIMLAIDKYYGYEMSIDNIVKEIVDEDISNNSSITSTNASQYKHPIVRLIDAFLTDAVKIGASDVHFEPCDFFLRVRYRIDGSMIQRYNLDKDIWDAMIVRIKVISGLDIAEKRHTQDGRISISVSARNIDLRISVQPTIHGENCVMRILDPSTVITNINKLGIDKFNVKLLKNALIRPEGIIIITGPTGSGKTTTLYSLISEINTLEVNIMSMEEPVEYKLPIARQSNISEDGSGMHFDEALRGAMRQDPDIIFIGEVRDETTARLAIRAAMTGHKVFTSLHTNNALSAVSRLRELGAETSNIANSLTCVAGQRLVRTLCIHCKKRTKLLNSDKKILGIDLNDNPLVYKRNPLGCEHCNLGYKGRTLVLEVIFIDEELRKMIAKNATYDTIHAYLKNSDKFISMKKSAIQKLLLGDTDIIELKKKINIAEDELYNIDVKKTAKKKRKISSKKS</sequence>
<reference evidence="5 6" key="1">
    <citation type="submission" date="2024-01" db="EMBL/GenBank/DDBJ databases">
        <authorList>
            <person name="Kunselman E."/>
        </authorList>
    </citation>
    <scope>NUCLEOTIDE SEQUENCE [LARGE SCALE GENOMIC DNA]</scope>
    <source>
        <strain evidence="5">2 abalone samples</strain>
    </source>
</reference>
<dbReference type="Proteomes" id="UP001314181">
    <property type="component" value="Unassembled WGS sequence"/>
</dbReference>
<feature type="domain" description="AAA+ ATPase" evidence="4">
    <location>
        <begin position="340"/>
        <end position="462"/>
    </location>
</feature>
<dbReference type="Gene3D" id="3.40.50.300">
    <property type="entry name" value="P-loop containing nucleotide triphosphate hydrolases"/>
    <property type="match status" value="1"/>
</dbReference>
<dbReference type="InterPro" id="IPR003593">
    <property type="entry name" value="AAA+_ATPase"/>
</dbReference>
<evidence type="ECO:0000259" key="4">
    <source>
        <dbReference type="SMART" id="SM00382"/>
    </source>
</evidence>
<keyword evidence="3" id="KW-0067">ATP-binding</keyword>
<accession>A0ABM9N724</accession>
<dbReference type="SMART" id="SM00382">
    <property type="entry name" value="AAA"/>
    <property type="match status" value="1"/>
</dbReference>
<keyword evidence="2" id="KW-0547">Nucleotide-binding</keyword>
<dbReference type="Pfam" id="PF05157">
    <property type="entry name" value="MshEN"/>
    <property type="match status" value="1"/>
</dbReference>
<evidence type="ECO:0000313" key="6">
    <source>
        <dbReference type="Proteomes" id="UP001314181"/>
    </source>
</evidence>
<dbReference type="InterPro" id="IPR007831">
    <property type="entry name" value="T2SS_GspE_N"/>
</dbReference>
<protein>
    <submittedName>
        <fullName evidence="5">Type II/IV secretion system protein</fullName>
    </submittedName>
</protein>
<dbReference type="SUPFAM" id="SSF52540">
    <property type="entry name" value="P-loop containing nucleoside triphosphate hydrolases"/>
    <property type="match status" value="1"/>
</dbReference>
<evidence type="ECO:0000256" key="3">
    <source>
        <dbReference type="ARBA" id="ARBA00022840"/>
    </source>
</evidence>
<dbReference type="SUPFAM" id="SSF160246">
    <property type="entry name" value="EspE N-terminal domain-like"/>
    <property type="match status" value="1"/>
</dbReference>
<comment type="caution">
    <text evidence="5">The sequence shown here is derived from an EMBL/GenBank/DDBJ whole genome shotgun (WGS) entry which is preliminary data.</text>
</comment>
<proteinExistence type="inferred from homology"/>